<proteinExistence type="predicted"/>
<sequence>MEDRRPGLGGVVQRGLGLKEKLRSVLWLRVPVTVVLLCLAGYLAVPIAHEYQDRQTYRHAPACPAGQSRTAAADADCLVHATGLITDKKAWESCSSDSYGRRCGTVYRLWAGTRVHEEQRTESIRVEEDTYEYIHRRDHAELRFWHDELVRITVRDHTERLDPYFGFREGKLLWWLMGAWFALGAAVTVATGYVRRVLSHWKGLWVPAYYFLPYAAVASTIEGVLFDAQPMWAWIMFAVVMGPPGIVMMWVFLTERD</sequence>
<evidence type="ECO:0000313" key="3">
    <source>
        <dbReference type="Proteomes" id="UP000472335"/>
    </source>
</evidence>
<feature type="transmembrane region" description="Helical" evidence="1">
    <location>
        <begin position="26"/>
        <end position="45"/>
    </location>
</feature>
<dbReference type="AlphaFoldDB" id="A0A6G4V6L1"/>
<comment type="caution">
    <text evidence="2">The sequence shown here is derived from an EMBL/GenBank/DDBJ whole genome shotgun (WGS) entry which is preliminary data.</text>
</comment>
<dbReference type="Proteomes" id="UP000472335">
    <property type="component" value="Unassembled WGS sequence"/>
</dbReference>
<keyword evidence="1" id="KW-1133">Transmembrane helix</keyword>
<keyword evidence="1" id="KW-0812">Transmembrane</keyword>
<accession>A0A6G4V6L1</accession>
<feature type="transmembrane region" description="Helical" evidence="1">
    <location>
        <begin position="232"/>
        <end position="253"/>
    </location>
</feature>
<dbReference type="EMBL" id="JAAKZY010000053">
    <property type="protein sequence ID" value="NGO09555.1"/>
    <property type="molecule type" value="Genomic_DNA"/>
</dbReference>
<gene>
    <name evidence="2" type="ORF">G5C60_18625</name>
</gene>
<feature type="transmembrane region" description="Helical" evidence="1">
    <location>
        <begin position="206"/>
        <end position="226"/>
    </location>
</feature>
<evidence type="ECO:0000313" key="2">
    <source>
        <dbReference type="EMBL" id="NGO09555.1"/>
    </source>
</evidence>
<keyword evidence="1" id="KW-0472">Membrane</keyword>
<feature type="transmembrane region" description="Helical" evidence="1">
    <location>
        <begin position="172"/>
        <end position="194"/>
    </location>
</feature>
<dbReference type="RefSeq" id="WP_165260635.1">
    <property type="nucleotide sequence ID" value="NZ_JAAKZY010000053.1"/>
</dbReference>
<organism evidence="2 3">
    <name type="scientific">Streptomyces scabichelini</name>
    <dbReference type="NCBI Taxonomy" id="2711217"/>
    <lineage>
        <taxon>Bacteria</taxon>
        <taxon>Bacillati</taxon>
        <taxon>Actinomycetota</taxon>
        <taxon>Actinomycetes</taxon>
        <taxon>Kitasatosporales</taxon>
        <taxon>Streptomycetaceae</taxon>
        <taxon>Streptomyces</taxon>
    </lineage>
</organism>
<keyword evidence="3" id="KW-1185">Reference proteome</keyword>
<reference evidence="2 3" key="1">
    <citation type="submission" date="2020-02" db="EMBL/GenBank/DDBJ databases">
        <title>Whole-genome analyses of novel actinobacteria.</title>
        <authorList>
            <person name="Sahin N."/>
            <person name="Gencbay T."/>
        </authorList>
    </citation>
    <scope>NUCLEOTIDE SEQUENCE [LARGE SCALE GENOMIC DNA]</scope>
    <source>
        <strain evidence="2 3">HC44</strain>
    </source>
</reference>
<protein>
    <submittedName>
        <fullName evidence="2">Uncharacterized protein</fullName>
    </submittedName>
</protein>
<evidence type="ECO:0000256" key="1">
    <source>
        <dbReference type="SAM" id="Phobius"/>
    </source>
</evidence>
<name>A0A6G4V6L1_9ACTN</name>